<dbReference type="eggNOG" id="COG0501">
    <property type="taxonomic scope" value="Bacteria"/>
</dbReference>
<evidence type="ECO:0000256" key="3">
    <source>
        <dbReference type="ARBA" id="ARBA00022801"/>
    </source>
</evidence>
<sequence>MHLIMVFVALSSAWYLRLKWSCPHGSWSERWQRALLLLLFPPLLLMMTVASVLCMGPKGHMVGFWDGWLSHSVALVFFGWAGVSYLKLAIQGYRSVQQVRTYPEINLGDKPARLLNTPGLFIAQVGFWQPELIVSQGLLQTLDRSHLEAVLVHEQGHYHYRDTFWFFWFGWLRAYTAWLPNTEALWEELLLLRELRADRWAATQVDSLLLAESLLLVVSEKPMVSEVVCAAFSCVVPRNRLLERIEALLAEPAEAHQLSLWFWMGLLLAILPLLTVPFHT</sequence>
<evidence type="ECO:0000256" key="2">
    <source>
        <dbReference type="ARBA" id="ARBA00022723"/>
    </source>
</evidence>
<organism evidence="9 10">
    <name type="scientific">Allocoleopsis franciscana PCC 7113</name>
    <dbReference type="NCBI Taxonomy" id="1173027"/>
    <lineage>
        <taxon>Bacteria</taxon>
        <taxon>Bacillati</taxon>
        <taxon>Cyanobacteriota</taxon>
        <taxon>Cyanophyceae</taxon>
        <taxon>Coleofasciculales</taxon>
        <taxon>Coleofasciculaceae</taxon>
        <taxon>Allocoleopsis</taxon>
        <taxon>Allocoleopsis franciscana</taxon>
    </lineage>
</organism>
<dbReference type="PANTHER" id="PTHR34978:SF3">
    <property type="entry name" value="SLR0241 PROTEIN"/>
    <property type="match status" value="1"/>
</dbReference>
<dbReference type="Proteomes" id="UP000010471">
    <property type="component" value="Chromosome"/>
</dbReference>
<keyword evidence="4 6" id="KW-0862">Zinc</keyword>
<dbReference type="AlphaFoldDB" id="K9WGD9"/>
<evidence type="ECO:0000313" key="9">
    <source>
        <dbReference type="EMBL" id="AFZ18854.1"/>
    </source>
</evidence>
<keyword evidence="7" id="KW-0472">Membrane</keyword>
<evidence type="ECO:0000256" key="5">
    <source>
        <dbReference type="ARBA" id="ARBA00023049"/>
    </source>
</evidence>
<dbReference type="RefSeq" id="WP_015183001.1">
    <property type="nucleotide sequence ID" value="NC_019738.1"/>
</dbReference>
<keyword evidence="3 6" id="KW-0378">Hydrolase</keyword>
<dbReference type="HOGENOM" id="CLU_990242_0_0_3"/>
<evidence type="ECO:0000256" key="7">
    <source>
        <dbReference type="SAM" id="Phobius"/>
    </source>
</evidence>
<protein>
    <recommendedName>
        <fullName evidence="8">Peptidase M48 domain-containing protein</fullName>
    </recommendedName>
</protein>
<dbReference type="KEGG" id="mic:Mic7113_3104"/>
<keyword evidence="1 6" id="KW-0645">Protease</keyword>
<dbReference type="OrthoDB" id="462286at2"/>
<keyword evidence="2" id="KW-0479">Metal-binding</keyword>
<dbReference type="Pfam" id="PF01435">
    <property type="entry name" value="Peptidase_M48"/>
    <property type="match status" value="1"/>
</dbReference>
<feature type="transmembrane region" description="Helical" evidence="7">
    <location>
        <begin position="34"/>
        <end position="56"/>
    </location>
</feature>
<evidence type="ECO:0000256" key="6">
    <source>
        <dbReference type="RuleBase" id="RU003983"/>
    </source>
</evidence>
<dbReference type="PANTHER" id="PTHR34978">
    <property type="entry name" value="POSSIBLE SENSOR-TRANSDUCER PROTEIN BLAR"/>
    <property type="match status" value="1"/>
</dbReference>
<keyword evidence="5 6" id="KW-0482">Metalloprotease</keyword>
<proteinExistence type="inferred from homology"/>
<dbReference type="PATRIC" id="fig|1173027.3.peg.3424"/>
<feature type="transmembrane region" description="Helical" evidence="7">
    <location>
        <begin position="260"/>
        <end position="278"/>
    </location>
</feature>
<dbReference type="CDD" id="cd07326">
    <property type="entry name" value="M56_BlaR1_MecR1_like"/>
    <property type="match status" value="1"/>
</dbReference>
<evidence type="ECO:0000256" key="1">
    <source>
        <dbReference type="ARBA" id="ARBA00022670"/>
    </source>
</evidence>
<comment type="similarity">
    <text evidence="6">Belongs to the peptidase M48 family.</text>
</comment>
<dbReference type="GO" id="GO:0006508">
    <property type="term" value="P:proteolysis"/>
    <property type="evidence" value="ECO:0007669"/>
    <property type="project" value="UniProtKB-KW"/>
</dbReference>
<dbReference type="GO" id="GO:0046872">
    <property type="term" value="F:metal ion binding"/>
    <property type="evidence" value="ECO:0007669"/>
    <property type="project" value="UniProtKB-KW"/>
</dbReference>
<keyword evidence="10" id="KW-1185">Reference proteome</keyword>
<evidence type="ECO:0000313" key="10">
    <source>
        <dbReference type="Proteomes" id="UP000010471"/>
    </source>
</evidence>
<feature type="transmembrane region" description="Helical" evidence="7">
    <location>
        <begin position="68"/>
        <end position="86"/>
    </location>
</feature>
<dbReference type="InterPro" id="IPR052173">
    <property type="entry name" value="Beta-lactam_resp_regulator"/>
</dbReference>
<feature type="domain" description="Peptidase M48" evidence="8">
    <location>
        <begin position="131"/>
        <end position="164"/>
    </location>
</feature>
<evidence type="ECO:0000259" key="8">
    <source>
        <dbReference type="Pfam" id="PF01435"/>
    </source>
</evidence>
<keyword evidence="7" id="KW-1133">Transmembrane helix</keyword>
<comment type="cofactor">
    <cofactor evidence="6">
        <name>Zn(2+)</name>
        <dbReference type="ChEBI" id="CHEBI:29105"/>
    </cofactor>
    <text evidence="6">Binds 1 zinc ion per subunit.</text>
</comment>
<reference evidence="9 10" key="1">
    <citation type="submission" date="2012-06" db="EMBL/GenBank/DDBJ databases">
        <title>Finished chromosome of genome of Microcoleus sp. PCC 7113.</title>
        <authorList>
            <consortium name="US DOE Joint Genome Institute"/>
            <person name="Gugger M."/>
            <person name="Coursin T."/>
            <person name="Rippka R."/>
            <person name="Tandeau De Marsac N."/>
            <person name="Huntemann M."/>
            <person name="Wei C.-L."/>
            <person name="Han J."/>
            <person name="Detter J.C."/>
            <person name="Han C."/>
            <person name="Tapia R."/>
            <person name="Chen A."/>
            <person name="Kyrpides N."/>
            <person name="Mavromatis K."/>
            <person name="Markowitz V."/>
            <person name="Szeto E."/>
            <person name="Ivanova N."/>
            <person name="Pagani I."/>
            <person name="Pati A."/>
            <person name="Goodwin L."/>
            <person name="Nordberg H.P."/>
            <person name="Cantor M.N."/>
            <person name="Hua S.X."/>
            <person name="Woyke T."/>
            <person name="Kerfeld C.A."/>
        </authorList>
    </citation>
    <scope>NUCLEOTIDE SEQUENCE [LARGE SCALE GENOMIC DNA]</scope>
    <source>
        <strain evidence="9 10">PCC 7113</strain>
    </source>
</reference>
<evidence type="ECO:0000256" key="4">
    <source>
        <dbReference type="ARBA" id="ARBA00022833"/>
    </source>
</evidence>
<dbReference type="STRING" id="1173027.Mic7113_3104"/>
<dbReference type="GO" id="GO:0004222">
    <property type="term" value="F:metalloendopeptidase activity"/>
    <property type="evidence" value="ECO:0007669"/>
    <property type="project" value="InterPro"/>
</dbReference>
<accession>K9WGD9</accession>
<dbReference type="Gene3D" id="3.30.2010.10">
    <property type="entry name" value="Metalloproteases ('zincins'), catalytic domain"/>
    <property type="match status" value="1"/>
</dbReference>
<dbReference type="InterPro" id="IPR001915">
    <property type="entry name" value="Peptidase_M48"/>
</dbReference>
<keyword evidence="7" id="KW-0812">Transmembrane</keyword>
<gene>
    <name evidence="9" type="ORF">Mic7113_3104</name>
</gene>
<name>K9WGD9_9CYAN</name>
<dbReference type="EMBL" id="CP003630">
    <property type="protein sequence ID" value="AFZ18854.1"/>
    <property type="molecule type" value="Genomic_DNA"/>
</dbReference>